<evidence type="ECO:0000313" key="2">
    <source>
        <dbReference type="Proteomes" id="UP000798662"/>
    </source>
</evidence>
<dbReference type="Proteomes" id="UP000798662">
    <property type="component" value="Chromosome 1"/>
</dbReference>
<sequence length="326" mass="34317">MESEAYYPSVALTRDTLSRYDVVTTTRLGSDVPILYPSWGSYDFYAPRSTAPGVYVGGARVMAYAAISNCAAQNGRLQVLAALLDAGVTVHNYGRCRQGARRADGTTPLSPAAAAATEAGRVAVAQAGADGAPVSWVAAKMAVLPRYKFTLAFENSAVPDYVSEKLYHAFAGGSLPVYMGAPNVAAFAPGGRGSYLDVADFPNVAALAAEIRRLDADDAAYAEYFAWKTRPVVPAFETLLARTSDTHIVCRLCIKLLTLFGPAVTVAVASAVTAAPFEEHALSDGECPLPPPSLSYLTAGGIYSRPLAGQALPARIYLRPQLQGEG</sequence>
<keyword evidence="2" id="KW-1185">Reference proteome</keyword>
<accession>A0ACC3BR97</accession>
<gene>
    <name evidence="1" type="ORF">I4F81_003098</name>
</gene>
<organism evidence="1 2">
    <name type="scientific">Pyropia yezoensis</name>
    <name type="common">Susabi-nori</name>
    <name type="synonym">Porphyra yezoensis</name>
    <dbReference type="NCBI Taxonomy" id="2788"/>
    <lineage>
        <taxon>Eukaryota</taxon>
        <taxon>Rhodophyta</taxon>
        <taxon>Bangiophyceae</taxon>
        <taxon>Bangiales</taxon>
        <taxon>Bangiaceae</taxon>
        <taxon>Pyropia</taxon>
    </lineage>
</organism>
<reference evidence="1" key="1">
    <citation type="submission" date="2019-11" db="EMBL/GenBank/DDBJ databases">
        <title>Nori genome reveals adaptations in red seaweeds to the harsh intertidal environment.</title>
        <authorList>
            <person name="Wang D."/>
            <person name="Mao Y."/>
        </authorList>
    </citation>
    <scope>NUCLEOTIDE SEQUENCE</scope>
    <source>
        <tissue evidence="1">Gametophyte</tissue>
    </source>
</reference>
<evidence type="ECO:0000313" key="1">
    <source>
        <dbReference type="EMBL" id="KAK1860509.1"/>
    </source>
</evidence>
<name>A0ACC3BR97_PYRYE</name>
<proteinExistence type="predicted"/>
<protein>
    <submittedName>
        <fullName evidence="1">Uncharacterized protein</fullName>
    </submittedName>
</protein>
<dbReference type="EMBL" id="CM020618">
    <property type="protein sequence ID" value="KAK1860509.1"/>
    <property type="molecule type" value="Genomic_DNA"/>
</dbReference>
<comment type="caution">
    <text evidence="1">The sequence shown here is derived from an EMBL/GenBank/DDBJ whole genome shotgun (WGS) entry which is preliminary data.</text>
</comment>